<feature type="active site" description="Proton acceptor" evidence="2">
    <location>
        <position position="207"/>
    </location>
</feature>
<feature type="modified residue" description="N6-(pyridoxal phosphate)lysine" evidence="3">
    <location>
        <position position="207"/>
    </location>
</feature>
<dbReference type="GO" id="GO:0000271">
    <property type="term" value="P:polysaccharide biosynthetic process"/>
    <property type="evidence" value="ECO:0007669"/>
    <property type="project" value="TreeGrafter"/>
</dbReference>
<evidence type="ECO:0000256" key="4">
    <source>
        <dbReference type="RuleBase" id="RU004508"/>
    </source>
</evidence>
<reference evidence="5 8" key="2">
    <citation type="submission" date="2020-07" db="EMBL/GenBank/DDBJ databases">
        <title>Sequencing the genomes of 1000 actinobacteria strains.</title>
        <authorList>
            <person name="Klenk H.-P."/>
        </authorList>
    </citation>
    <scope>NUCLEOTIDE SEQUENCE [LARGE SCALE GENOMIC DNA]</scope>
    <source>
        <strain evidence="5 8">DSM 45117</strain>
    </source>
</reference>
<gene>
    <name evidence="5" type="ORF">FHR37_006079</name>
    <name evidence="6" type="ORF">SAMN05421678_113108</name>
</gene>
<evidence type="ECO:0008006" key="9">
    <source>
        <dbReference type="Google" id="ProtNLM"/>
    </source>
</evidence>
<dbReference type="Gene3D" id="3.90.1150.10">
    <property type="entry name" value="Aspartate Aminotransferase, domain 1"/>
    <property type="match status" value="1"/>
</dbReference>
<evidence type="ECO:0000256" key="2">
    <source>
        <dbReference type="PIRSR" id="PIRSR000390-1"/>
    </source>
</evidence>
<dbReference type="AlphaFoldDB" id="A0A1I2Y0V9"/>
<keyword evidence="3 4" id="KW-0663">Pyridoxal phosphate</keyword>
<evidence type="ECO:0000313" key="5">
    <source>
        <dbReference type="EMBL" id="NYH87228.1"/>
    </source>
</evidence>
<evidence type="ECO:0000256" key="1">
    <source>
        <dbReference type="ARBA" id="ARBA00001933"/>
    </source>
</evidence>
<dbReference type="PIRSF" id="PIRSF000390">
    <property type="entry name" value="PLP_StrS"/>
    <property type="match status" value="1"/>
</dbReference>
<dbReference type="GO" id="GO:0030170">
    <property type="term" value="F:pyridoxal phosphate binding"/>
    <property type="evidence" value="ECO:0007669"/>
    <property type="project" value="TreeGrafter"/>
</dbReference>
<reference evidence="6 7" key="1">
    <citation type="submission" date="2016-10" db="EMBL/GenBank/DDBJ databases">
        <authorList>
            <person name="de Groot N.N."/>
        </authorList>
    </citation>
    <scope>NUCLEOTIDE SEQUENCE [LARGE SCALE GENOMIC DNA]</scope>
    <source>
        <strain evidence="6 7">CPCC 202808</strain>
    </source>
</reference>
<dbReference type="Proteomes" id="UP000199052">
    <property type="component" value="Unassembled WGS sequence"/>
</dbReference>
<keyword evidence="8" id="KW-1185">Reference proteome</keyword>
<dbReference type="InterPro" id="IPR015421">
    <property type="entry name" value="PyrdxlP-dep_Trfase_major"/>
</dbReference>
<organism evidence="6 7">
    <name type="scientific">Actinopolymorpha cephalotaxi</name>
    <dbReference type="NCBI Taxonomy" id="504797"/>
    <lineage>
        <taxon>Bacteria</taxon>
        <taxon>Bacillati</taxon>
        <taxon>Actinomycetota</taxon>
        <taxon>Actinomycetes</taxon>
        <taxon>Propionibacteriales</taxon>
        <taxon>Actinopolymorphaceae</taxon>
        <taxon>Actinopolymorpha</taxon>
    </lineage>
</organism>
<sequence>MFATSGTSATSGDALAVAGGTPVRTAAFPPWPVFSEDEIEAVVRVLRSGRVNYWTGVEGRAFEHEFATAVGAPYAVALSNGTVALELALHAVGIGPGDEVVVPARTFVATASAVVAVGARPVVADIDPVSQALTAATVEAVRTPRTRAVIPVHLGGWPAPMAELMSLAARHDLVVIEDCAQAHGARLAGRSVGTLGHVAAWSFCQDKILTTAGEGGAVTTGDEEIWRSVWERKDHGKSFAAVYERSHAPGFRWLHESFGTNARMTEVQAAQGRRALARLPKWSERRRAHAAVLDEGLADVPGLRVPVPPPDVRHAYYKYYAFVRPERLAPGWDRDAVMTAIEAEGVPCLQGACAEIYREKAFDGVGRPEHPLPVAHELGGTSLMWMVHPTLTKREIDDTVEAIRKVMRVAAPE</sequence>
<dbReference type="GO" id="GO:0008483">
    <property type="term" value="F:transaminase activity"/>
    <property type="evidence" value="ECO:0007669"/>
    <property type="project" value="TreeGrafter"/>
</dbReference>
<dbReference type="InterPro" id="IPR000653">
    <property type="entry name" value="DegT/StrS_aminotransferase"/>
</dbReference>
<evidence type="ECO:0000256" key="3">
    <source>
        <dbReference type="PIRSR" id="PIRSR000390-2"/>
    </source>
</evidence>
<name>A0A1I2Y0V9_9ACTN</name>
<dbReference type="Gene3D" id="3.40.640.10">
    <property type="entry name" value="Type I PLP-dependent aspartate aminotransferase-like (Major domain)"/>
    <property type="match status" value="1"/>
</dbReference>
<comment type="similarity">
    <text evidence="4">Belongs to the DegT/DnrJ/EryC1 family.</text>
</comment>
<evidence type="ECO:0000313" key="6">
    <source>
        <dbReference type="EMBL" id="SFH17961.1"/>
    </source>
</evidence>
<dbReference type="SUPFAM" id="SSF53383">
    <property type="entry name" value="PLP-dependent transferases"/>
    <property type="match status" value="1"/>
</dbReference>
<comment type="cofactor">
    <cofactor evidence="1">
        <name>pyridoxal 5'-phosphate</name>
        <dbReference type="ChEBI" id="CHEBI:597326"/>
    </cofactor>
</comment>
<dbReference type="RefSeq" id="WP_092886117.1">
    <property type="nucleotide sequence ID" value="NZ_FOOI01000013.1"/>
</dbReference>
<dbReference type="InterPro" id="IPR015422">
    <property type="entry name" value="PyrdxlP-dep_Trfase_small"/>
</dbReference>
<dbReference type="Proteomes" id="UP000533017">
    <property type="component" value="Unassembled WGS sequence"/>
</dbReference>
<dbReference type="PANTHER" id="PTHR30244:SF34">
    <property type="entry name" value="DTDP-4-AMINO-4,6-DIDEOXYGALACTOSE TRANSAMINASE"/>
    <property type="match status" value="1"/>
</dbReference>
<dbReference type="EMBL" id="FOOI01000013">
    <property type="protein sequence ID" value="SFH17961.1"/>
    <property type="molecule type" value="Genomic_DNA"/>
</dbReference>
<dbReference type="EMBL" id="JACBZA010000001">
    <property type="protein sequence ID" value="NYH87228.1"/>
    <property type="molecule type" value="Genomic_DNA"/>
</dbReference>
<dbReference type="Pfam" id="PF01041">
    <property type="entry name" value="DegT_DnrJ_EryC1"/>
    <property type="match status" value="1"/>
</dbReference>
<proteinExistence type="inferred from homology"/>
<dbReference type="CDD" id="cd00616">
    <property type="entry name" value="AHBA_syn"/>
    <property type="match status" value="1"/>
</dbReference>
<dbReference type="OrthoDB" id="5342089at2"/>
<dbReference type="PANTHER" id="PTHR30244">
    <property type="entry name" value="TRANSAMINASE"/>
    <property type="match status" value="1"/>
</dbReference>
<accession>A0A1I2Y0V9</accession>
<dbReference type="STRING" id="504797.SAMN05421678_113108"/>
<evidence type="ECO:0000313" key="8">
    <source>
        <dbReference type="Proteomes" id="UP000533017"/>
    </source>
</evidence>
<dbReference type="InterPro" id="IPR015424">
    <property type="entry name" value="PyrdxlP-dep_Trfase"/>
</dbReference>
<protein>
    <recommendedName>
        <fullName evidence="9">dTDP-4-amino-4,6-dideoxygalactose transaminase</fullName>
    </recommendedName>
</protein>
<evidence type="ECO:0000313" key="7">
    <source>
        <dbReference type="Proteomes" id="UP000199052"/>
    </source>
</evidence>